<feature type="transmembrane region" description="Helical" evidence="7">
    <location>
        <begin position="72"/>
        <end position="92"/>
    </location>
</feature>
<name>A0AAE4C663_9MICC</name>
<dbReference type="NCBIfam" id="TIGR03718">
    <property type="entry name" value="R_switched_Alx"/>
    <property type="match status" value="1"/>
</dbReference>
<reference evidence="8" key="1">
    <citation type="submission" date="2023-07" db="EMBL/GenBank/DDBJ databases">
        <title>Sequencing the genomes of 1000 actinobacteria strains.</title>
        <authorList>
            <person name="Klenk H.-P."/>
        </authorList>
    </citation>
    <scope>NUCLEOTIDE SEQUENCE</scope>
    <source>
        <strain evidence="8">DSM 13988</strain>
    </source>
</reference>
<feature type="transmembrane region" description="Helical" evidence="7">
    <location>
        <begin position="294"/>
        <end position="316"/>
    </location>
</feature>
<feature type="transmembrane region" description="Helical" evidence="7">
    <location>
        <begin position="130"/>
        <end position="146"/>
    </location>
</feature>
<evidence type="ECO:0000313" key="8">
    <source>
        <dbReference type="EMBL" id="MDR6891174.1"/>
    </source>
</evidence>
<feature type="region of interest" description="Disordered" evidence="6">
    <location>
        <begin position="381"/>
        <end position="441"/>
    </location>
</feature>
<comment type="similarity">
    <text evidence="2">Belongs to the TerC family.</text>
</comment>
<feature type="transmembrane region" description="Helical" evidence="7">
    <location>
        <begin position="40"/>
        <end position="60"/>
    </location>
</feature>
<evidence type="ECO:0000256" key="5">
    <source>
        <dbReference type="ARBA" id="ARBA00023136"/>
    </source>
</evidence>
<keyword evidence="3 7" id="KW-0812">Transmembrane</keyword>
<dbReference type="Proteomes" id="UP001247307">
    <property type="component" value="Unassembled WGS sequence"/>
</dbReference>
<feature type="transmembrane region" description="Helical" evidence="7">
    <location>
        <begin position="104"/>
        <end position="124"/>
    </location>
</feature>
<sequence length="441" mass="48788">MLQLPLWFEIGTFVVLGVILIADLLLVLKRPHEPSMKEAGLWVGFYVTLALIFAALMYIFTGHEHGTQFLAGWITEYSLSIDNLFVFIVIMARFSVPRKYQQEVLMVGIIIALVLRGIFILLGAVVIERYSFVFYIFGAFLLWTAYKQATDDGEDEAGENPLIGRLRKVIPMTEHYDGGKLRTTVDGKRLFTPMLVVFVTIGLTDLMFAFDSIPAIFGLTQSPFIVFTANIFALMGLRQLYFLLGGLMERLIYLKHGLSIILGFIGVKLIFHAMHVNEVPFINGGEHIEWAPEINTFVSLAIILGVIVIATVASLLSPKGKAAQASSELRAAFEHYERAHEEYAATEAERAKALEQPEFRAAAGELVSRYDRAVTVDENPRVNVEFPETSPNDPRSLKEIVGALKEHGVTASDAKAASSRSDKETASAPARQPGNGSHAAH</sequence>
<evidence type="ECO:0000256" key="3">
    <source>
        <dbReference type="ARBA" id="ARBA00022692"/>
    </source>
</evidence>
<proteinExistence type="inferred from homology"/>
<dbReference type="Pfam" id="PF03741">
    <property type="entry name" value="TerC"/>
    <property type="match status" value="1"/>
</dbReference>
<evidence type="ECO:0000313" key="9">
    <source>
        <dbReference type="Proteomes" id="UP001247307"/>
    </source>
</evidence>
<keyword evidence="9" id="KW-1185">Reference proteome</keyword>
<organism evidence="8 9">
    <name type="scientific">Falsarthrobacter nasiphocae</name>
    <dbReference type="NCBI Taxonomy" id="189863"/>
    <lineage>
        <taxon>Bacteria</taxon>
        <taxon>Bacillati</taxon>
        <taxon>Actinomycetota</taxon>
        <taxon>Actinomycetes</taxon>
        <taxon>Micrococcales</taxon>
        <taxon>Micrococcaceae</taxon>
        <taxon>Falsarthrobacter</taxon>
    </lineage>
</organism>
<feature type="transmembrane region" description="Helical" evidence="7">
    <location>
        <begin position="222"/>
        <end position="244"/>
    </location>
</feature>
<gene>
    <name evidence="8" type="ORF">J2S35_000114</name>
</gene>
<feature type="transmembrane region" description="Helical" evidence="7">
    <location>
        <begin position="6"/>
        <end position="28"/>
    </location>
</feature>
<feature type="transmembrane region" description="Helical" evidence="7">
    <location>
        <begin position="256"/>
        <end position="274"/>
    </location>
</feature>
<dbReference type="PANTHER" id="PTHR30238:SF0">
    <property type="entry name" value="THYLAKOID MEMBRANE PROTEIN TERC, CHLOROPLASTIC"/>
    <property type="match status" value="1"/>
</dbReference>
<accession>A0AAE4C663</accession>
<dbReference type="AlphaFoldDB" id="A0AAE4C663"/>
<dbReference type="GO" id="GO:0016020">
    <property type="term" value="C:membrane"/>
    <property type="evidence" value="ECO:0007669"/>
    <property type="project" value="UniProtKB-SubCell"/>
</dbReference>
<evidence type="ECO:0000256" key="2">
    <source>
        <dbReference type="ARBA" id="ARBA00007511"/>
    </source>
</evidence>
<feature type="transmembrane region" description="Helical" evidence="7">
    <location>
        <begin position="190"/>
        <end position="210"/>
    </location>
</feature>
<comment type="subcellular location">
    <subcellularLocation>
        <location evidence="1">Membrane</location>
        <topology evidence="1">Multi-pass membrane protein</topology>
    </subcellularLocation>
</comment>
<comment type="caution">
    <text evidence="8">The sequence shown here is derived from an EMBL/GenBank/DDBJ whole genome shotgun (WGS) entry which is preliminary data.</text>
</comment>
<keyword evidence="4 7" id="KW-1133">Transmembrane helix</keyword>
<evidence type="ECO:0000256" key="1">
    <source>
        <dbReference type="ARBA" id="ARBA00004141"/>
    </source>
</evidence>
<dbReference type="PANTHER" id="PTHR30238">
    <property type="entry name" value="MEMBRANE BOUND PREDICTED REDOX MODULATOR"/>
    <property type="match status" value="1"/>
</dbReference>
<dbReference type="InterPro" id="IPR022369">
    <property type="entry name" value="Integral_membrane_TerC_rswitch"/>
</dbReference>
<evidence type="ECO:0000256" key="4">
    <source>
        <dbReference type="ARBA" id="ARBA00022989"/>
    </source>
</evidence>
<dbReference type="InterPro" id="IPR005496">
    <property type="entry name" value="Integral_membrane_TerC"/>
</dbReference>
<protein>
    <submittedName>
        <fullName evidence="8">Tellurite resistance protein TerC</fullName>
    </submittedName>
</protein>
<evidence type="ECO:0000256" key="6">
    <source>
        <dbReference type="SAM" id="MobiDB-lite"/>
    </source>
</evidence>
<evidence type="ECO:0000256" key="7">
    <source>
        <dbReference type="SAM" id="Phobius"/>
    </source>
</evidence>
<keyword evidence="5 7" id="KW-0472">Membrane</keyword>
<dbReference type="EMBL" id="JAVDUI010000001">
    <property type="protein sequence ID" value="MDR6891174.1"/>
    <property type="molecule type" value="Genomic_DNA"/>
</dbReference>